<evidence type="ECO:0000313" key="1">
    <source>
        <dbReference type="EMBL" id="MQL83260.1"/>
    </source>
</evidence>
<dbReference type="OrthoDB" id="10033309at2759"/>
<protein>
    <submittedName>
        <fullName evidence="1">Uncharacterized protein</fullName>
    </submittedName>
</protein>
<evidence type="ECO:0000313" key="2">
    <source>
        <dbReference type="Proteomes" id="UP000652761"/>
    </source>
</evidence>
<dbReference type="Proteomes" id="UP000652761">
    <property type="component" value="Unassembled WGS sequence"/>
</dbReference>
<dbReference type="EMBL" id="NMUH01000685">
    <property type="protein sequence ID" value="MQL83260.1"/>
    <property type="molecule type" value="Genomic_DNA"/>
</dbReference>
<dbReference type="AlphaFoldDB" id="A0A843UN89"/>
<keyword evidence="2" id="KW-1185">Reference proteome</keyword>
<organism evidence="1 2">
    <name type="scientific">Colocasia esculenta</name>
    <name type="common">Wild taro</name>
    <name type="synonym">Arum esculentum</name>
    <dbReference type="NCBI Taxonomy" id="4460"/>
    <lineage>
        <taxon>Eukaryota</taxon>
        <taxon>Viridiplantae</taxon>
        <taxon>Streptophyta</taxon>
        <taxon>Embryophyta</taxon>
        <taxon>Tracheophyta</taxon>
        <taxon>Spermatophyta</taxon>
        <taxon>Magnoliopsida</taxon>
        <taxon>Liliopsida</taxon>
        <taxon>Araceae</taxon>
        <taxon>Aroideae</taxon>
        <taxon>Colocasieae</taxon>
        <taxon>Colocasia</taxon>
    </lineage>
</organism>
<proteinExistence type="predicted"/>
<gene>
    <name evidence="1" type="ORF">Taro_015743</name>
</gene>
<comment type="caution">
    <text evidence="1">The sequence shown here is derived from an EMBL/GenBank/DDBJ whole genome shotgun (WGS) entry which is preliminary data.</text>
</comment>
<name>A0A843UN89_COLES</name>
<sequence length="75" mass="7904">MSVDSVTSYASRASPASRSACCCMTSSMSVSPMTALPSSIASEAQKVQRSGLALMFPSCLDEELHEKVEKDLTGL</sequence>
<reference evidence="1" key="1">
    <citation type="submission" date="2017-07" db="EMBL/GenBank/DDBJ databases">
        <title>Taro Niue Genome Assembly and Annotation.</title>
        <authorList>
            <person name="Atibalentja N."/>
            <person name="Keating K."/>
            <person name="Fields C.J."/>
        </authorList>
    </citation>
    <scope>NUCLEOTIDE SEQUENCE</scope>
    <source>
        <strain evidence="1">Niue_2</strain>
        <tissue evidence="1">Leaf</tissue>
    </source>
</reference>
<accession>A0A843UN89</accession>